<evidence type="ECO:0008006" key="4">
    <source>
        <dbReference type="Google" id="ProtNLM"/>
    </source>
</evidence>
<accession>A0ABV6YR44</accession>
<gene>
    <name evidence="2" type="ORF">ACFL27_00615</name>
</gene>
<dbReference type="SUPFAM" id="SSF49478">
    <property type="entry name" value="Cna protein B-type domain"/>
    <property type="match status" value="1"/>
</dbReference>
<keyword evidence="1" id="KW-1133">Transmembrane helix</keyword>
<keyword evidence="1" id="KW-0812">Transmembrane</keyword>
<dbReference type="Proteomes" id="UP001594351">
    <property type="component" value="Unassembled WGS sequence"/>
</dbReference>
<sequence length="146" mass="16099">MRPLFVIYLIIFFFVPGGFCFGHGLQHTEIQGGVGLAVLYDDGTPMSYCEVKVYSPADGETEFQQGLTDKNGRFLFYADVSGEWRITVDDGMGHLVQHQITVDPQLTVVPPAATGYSRRQGTIIGLSLIFGIFGLISMFTGLVKRK</sequence>
<name>A0ABV6YR44_UNCC1</name>
<keyword evidence="3" id="KW-1185">Reference proteome</keyword>
<dbReference type="EMBL" id="JBHPBY010000004">
    <property type="protein sequence ID" value="MFC1848682.1"/>
    <property type="molecule type" value="Genomic_DNA"/>
</dbReference>
<feature type="transmembrane region" description="Helical" evidence="1">
    <location>
        <begin position="123"/>
        <end position="143"/>
    </location>
</feature>
<keyword evidence="1" id="KW-0472">Membrane</keyword>
<evidence type="ECO:0000313" key="3">
    <source>
        <dbReference type="Proteomes" id="UP001594351"/>
    </source>
</evidence>
<reference evidence="2 3" key="1">
    <citation type="submission" date="2024-09" db="EMBL/GenBank/DDBJ databases">
        <title>Laminarin stimulates single cell rates of sulfate reduction while oxygen inhibits transcriptomic activity in coastal marine sediment.</title>
        <authorList>
            <person name="Lindsay M."/>
            <person name="Orcutt B."/>
            <person name="Emerson D."/>
            <person name="Stepanauskas R."/>
            <person name="D'Angelo T."/>
        </authorList>
    </citation>
    <scope>NUCLEOTIDE SEQUENCE [LARGE SCALE GENOMIC DNA]</scope>
    <source>
        <strain evidence="2">SAG AM-311-K15</strain>
    </source>
</reference>
<protein>
    <recommendedName>
        <fullName evidence="4">Carboxypeptidase regulatory-like domain-containing protein</fullName>
    </recommendedName>
</protein>
<evidence type="ECO:0000313" key="2">
    <source>
        <dbReference type="EMBL" id="MFC1848682.1"/>
    </source>
</evidence>
<comment type="caution">
    <text evidence="2">The sequence shown here is derived from an EMBL/GenBank/DDBJ whole genome shotgun (WGS) entry which is preliminary data.</text>
</comment>
<organism evidence="2 3">
    <name type="scientific">candidate division CSSED10-310 bacterium</name>
    <dbReference type="NCBI Taxonomy" id="2855610"/>
    <lineage>
        <taxon>Bacteria</taxon>
        <taxon>Bacteria division CSSED10-310</taxon>
    </lineage>
</organism>
<evidence type="ECO:0000256" key="1">
    <source>
        <dbReference type="SAM" id="Phobius"/>
    </source>
</evidence>
<proteinExistence type="predicted"/>